<evidence type="ECO:0000313" key="2">
    <source>
        <dbReference type="EMBL" id="MDQ0165947.1"/>
    </source>
</evidence>
<dbReference type="PANTHER" id="PTHR42951">
    <property type="entry name" value="METALLO-BETA-LACTAMASE DOMAIN-CONTAINING"/>
    <property type="match status" value="1"/>
</dbReference>
<dbReference type="EMBL" id="JAUSTY010000006">
    <property type="protein sequence ID" value="MDQ0165947.1"/>
    <property type="molecule type" value="Genomic_DNA"/>
</dbReference>
<name>A0ABT9VYP0_9BACI</name>
<dbReference type="SMART" id="SM00849">
    <property type="entry name" value="Lactamase_B"/>
    <property type="match status" value="1"/>
</dbReference>
<organism evidence="2 3">
    <name type="scientific">Caldalkalibacillus horti</name>
    <dbReference type="NCBI Taxonomy" id="77523"/>
    <lineage>
        <taxon>Bacteria</taxon>
        <taxon>Bacillati</taxon>
        <taxon>Bacillota</taxon>
        <taxon>Bacilli</taxon>
        <taxon>Bacillales</taxon>
        <taxon>Bacillaceae</taxon>
        <taxon>Caldalkalibacillus</taxon>
    </lineage>
</organism>
<accession>A0ABT9VYP0</accession>
<dbReference type="Pfam" id="PF00753">
    <property type="entry name" value="Lactamase_B"/>
    <property type="match status" value="1"/>
</dbReference>
<keyword evidence="3" id="KW-1185">Reference proteome</keyword>
<dbReference type="PANTHER" id="PTHR42951:SF9">
    <property type="entry name" value="METAL-DEPENDENT HYDROLASE"/>
    <property type="match status" value="1"/>
</dbReference>
<proteinExistence type="predicted"/>
<dbReference type="SUPFAM" id="SSF56281">
    <property type="entry name" value="Metallo-hydrolase/oxidoreductase"/>
    <property type="match status" value="1"/>
</dbReference>
<dbReference type="InterPro" id="IPR036866">
    <property type="entry name" value="RibonucZ/Hydroxyglut_hydro"/>
</dbReference>
<protein>
    <submittedName>
        <fullName evidence="2">Glyoxylase-like metal-dependent hydrolase (Beta-lactamase superfamily II)</fullName>
    </submittedName>
</protein>
<evidence type="ECO:0000259" key="1">
    <source>
        <dbReference type="SMART" id="SM00849"/>
    </source>
</evidence>
<evidence type="ECO:0000313" key="3">
    <source>
        <dbReference type="Proteomes" id="UP001235840"/>
    </source>
</evidence>
<reference evidence="2 3" key="1">
    <citation type="submission" date="2023-07" db="EMBL/GenBank/DDBJ databases">
        <title>Genomic Encyclopedia of Type Strains, Phase IV (KMG-IV): sequencing the most valuable type-strain genomes for metagenomic binning, comparative biology and taxonomic classification.</title>
        <authorList>
            <person name="Goeker M."/>
        </authorList>
    </citation>
    <scope>NUCLEOTIDE SEQUENCE [LARGE SCALE GENOMIC DNA]</scope>
    <source>
        <strain evidence="2 3">DSM 12751</strain>
    </source>
</reference>
<dbReference type="InterPro" id="IPR001279">
    <property type="entry name" value="Metallo-B-lactamas"/>
</dbReference>
<gene>
    <name evidence="2" type="ORF">J2S11_001848</name>
</gene>
<dbReference type="InterPro" id="IPR050855">
    <property type="entry name" value="NDM-1-like"/>
</dbReference>
<comment type="caution">
    <text evidence="2">The sequence shown here is derived from an EMBL/GenBank/DDBJ whole genome shotgun (WGS) entry which is preliminary data.</text>
</comment>
<dbReference type="CDD" id="cd07721">
    <property type="entry name" value="yflN-like_MBL-fold"/>
    <property type="match status" value="1"/>
</dbReference>
<dbReference type="RefSeq" id="WP_307393712.1">
    <property type="nucleotide sequence ID" value="NZ_BAAADK010000032.1"/>
</dbReference>
<sequence length="240" mass="26281">MRITKEKHVYQITFYPTLFPVNCYLIEEEDDLTLIDTALPNSTNDILNAAKQIGKPIKRILLTHAHSDHIGALDSLKKVLPEAQVYISRREAKLLEGDRTLLPSEPQTPVKGGVPKPNSIKTAPDVLLENEDQIHSLVVLSTPGHTPGSISFLDRRTKAIIAGDAFQVRGGVAVSGQLKALFPFPAIATWSKAMALESAEKLRAFQPSLLAVGHGKLLLNPLDQMDSAIKNAKENLSKKK</sequence>
<dbReference type="Gene3D" id="3.60.15.10">
    <property type="entry name" value="Ribonuclease Z/Hydroxyacylglutathione hydrolase-like"/>
    <property type="match status" value="1"/>
</dbReference>
<feature type="domain" description="Metallo-beta-lactamase" evidence="1">
    <location>
        <begin position="20"/>
        <end position="214"/>
    </location>
</feature>
<dbReference type="Proteomes" id="UP001235840">
    <property type="component" value="Unassembled WGS sequence"/>
</dbReference>